<comment type="caution">
    <text evidence="13">The sequence shown here is derived from an EMBL/GenBank/DDBJ whole genome shotgun (WGS) entry which is preliminary data.</text>
</comment>
<feature type="domain" description="Glycosyl transferase family 51" evidence="12">
    <location>
        <begin position="285"/>
        <end position="457"/>
    </location>
</feature>
<accession>A0A2S6AUX8</accession>
<dbReference type="InterPro" id="IPR036950">
    <property type="entry name" value="PBP_transglycosylase"/>
</dbReference>
<evidence type="ECO:0000313" key="14">
    <source>
        <dbReference type="Proteomes" id="UP000239874"/>
    </source>
</evidence>
<dbReference type="EMBL" id="PSZC01000003">
    <property type="protein sequence ID" value="PPJ38994.1"/>
    <property type="molecule type" value="Genomic_DNA"/>
</dbReference>
<comment type="catalytic activity">
    <reaction evidence="8">
        <text>[GlcNAc-(1-&gt;4)-Mur2Ac(oyl-L-Ala-gamma-D-Glu-L-Lys-D-Ala-D-Ala)](n)-di-trans,octa-cis-undecaprenyl diphosphate + beta-D-GlcNAc-(1-&gt;4)-Mur2Ac(oyl-L-Ala-gamma-D-Glu-L-Lys-D-Ala-D-Ala)-di-trans,octa-cis-undecaprenyl diphosphate = [GlcNAc-(1-&gt;4)-Mur2Ac(oyl-L-Ala-gamma-D-Glu-L-Lys-D-Ala-D-Ala)](n+1)-di-trans,octa-cis-undecaprenyl diphosphate + di-trans,octa-cis-undecaprenyl diphosphate + H(+)</text>
        <dbReference type="Rhea" id="RHEA:23708"/>
        <dbReference type="Rhea" id="RHEA-COMP:9602"/>
        <dbReference type="Rhea" id="RHEA-COMP:9603"/>
        <dbReference type="ChEBI" id="CHEBI:15378"/>
        <dbReference type="ChEBI" id="CHEBI:58405"/>
        <dbReference type="ChEBI" id="CHEBI:60033"/>
        <dbReference type="ChEBI" id="CHEBI:78435"/>
        <dbReference type="EC" id="2.4.99.28"/>
    </reaction>
</comment>
<evidence type="ECO:0000256" key="6">
    <source>
        <dbReference type="ARBA" id="ARBA00023268"/>
    </source>
</evidence>
<dbReference type="PANTHER" id="PTHR32282:SF34">
    <property type="entry name" value="PENICILLIN-BINDING PROTEIN 1A"/>
    <property type="match status" value="1"/>
</dbReference>
<keyword evidence="3" id="KW-0328">Glycosyltransferase</keyword>
<feature type="compositionally biased region" description="Gly residues" evidence="9">
    <location>
        <begin position="207"/>
        <end position="219"/>
    </location>
</feature>
<dbReference type="SUPFAM" id="SSF56601">
    <property type="entry name" value="beta-lactamase/transpeptidase-like"/>
    <property type="match status" value="1"/>
</dbReference>
<feature type="domain" description="Penicillin-binding protein transpeptidase" evidence="11">
    <location>
        <begin position="552"/>
        <end position="809"/>
    </location>
</feature>
<feature type="compositionally biased region" description="Low complexity" evidence="9">
    <location>
        <begin position="100"/>
        <end position="132"/>
    </location>
</feature>
<evidence type="ECO:0000313" key="13">
    <source>
        <dbReference type="EMBL" id="PPJ38994.1"/>
    </source>
</evidence>
<sequence>MEIQAVTSPYDDGPNGGRPPRGPQSGPGGQPPRPAGGNPPGARPLPPRRQAPPPGPGGPRGGQPGGPPNPAGGPPRRPGPPPGGDRTPPMRGPAGGPPRTGGQPTVRGGQPNPAGGPPRRSANPAPRPGAGATQKIAKPGEQKPQATQKIAAGTLGEAMAQRGPRSTAANRSAPGGAGTRSGSGPGTGGRRAVAGGTPPSGPPPRKGNGGGDGPGGSAGKGPKTKKKSPWRIVRRVIYVLVALAIVVPSAVFLIAYTTVSIPQPGDLKTPQVATILASDGTTQISKIVPPEGNRTDVTIDQIPPHVRNAVIAAEDRDFYSNPGFSISGFARAARDNLMGKDTAGGGSTITQQYVKNAMVGNQHSLSRKMRELVISAKMARQWSKDDILTAYLNTIPFGRGTFGIDAAAKAYFGKSVEQLTVEEGAMLAATINQPYGLDPENNPKGAEQRWNYVLDGMVKAGSVPAAERAKMVYPKVLPSSANNDDSESKTAGPNGLIKRQVLSELSEAGISDTQLNTEGLQITTTIDQKAQQAAIDSVHKNMQGERDEVRTAVVSVDPKSGAVRAYYGGDNATGWDFANAGLQSGSTFKVFGLAENLELGKPLSTMYDSSDLTVNGIKITNAEGETCGTCTIAEALKRSLNTSFYRMELDMPDGPAKIAAMAHRMGIPDTIPGVGQTLTEPDGSGPNNGIILGQYQVRPLDMASAYATIAASGVYHKPHFVQKVVTADGQVLLDRGQVAGEQRISAAVADNLASAMQPIAASSRNHGLAGGRPSGSKTGTTQLGDTGQNKDAWMIGFTPSLSTAVWVGTADGVALKTPGGSIMYGSGLPSDIWKDTMDGALEGTPKENFPKPAAIGGQAGVPSYSAPYTAPTTTQQEYQPPVVVKPSQVEILPGITIPVPGIQPNPRSQPQQNQPQSQDTGPLPGQPVAPADGSSPSTSNSGDTSGNSRSQRPGAGVGNSTDGTGDGYTNSHR</sequence>
<dbReference type="Pfam" id="PF00905">
    <property type="entry name" value="Transpeptidase"/>
    <property type="match status" value="1"/>
</dbReference>
<evidence type="ECO:0000256" key="4">
    <source>
        <dbReference type="ARBA" id="ARBA00022679"/>
    </source>
</evidence>
<evidence type="ECO:0000256" key="8">
    <source>
        <dbReference type="ARBA" id="ARBA00049902"/>
    </source>
</evidence>
<dbReference type="Gene3D" id="3.40.710.10">
    <property type="entry name" value="DD-peptidase/beta-lactamase superfamily"/>
    <property type="match status" value="1"/>
</dbReference>
<evidence type="ECO:0000256" key="1">
    <source>
        <dbReference type="ARBA" id="ARBA00022645"/>
    </source>
</evidence>
<keyword evidence="5" id="KW-0378">Hydrolase</keyword>
<keyword evidence="2" id="KW-0645">Protease</keyword>
<feature type="compositionally biased region" description="Pro residues" evidence="9">
    <location>
        <begin position="65"/>
        <end position="83"/>
    </location>
</feature>
<proteinExistence type="predicted"/>
<dbReference type="InterPro" id="IPR012338">
    <property type="entry name" value="Beta-lactam/transpept-like"/>
</dbReference>
<evidence type="ECO:0000256" key="7">
    <source>
        <dbReference type="ARBA" id="ARBA00034000"/>
    </source>
</evidence>
<feature type="compositionally biased region" description="Polar residues" evidence="9">
    <location>
        <begin position="958"/>
        <end position="973"/>
    </location>
</feature>
<evidence type="ECO:0000256" key="9">
    <source>
        <dbReference type="SAM" id="MobiDB-lite"/>
    </source>
</evidence>
<keyword evidence="10" id="KW-0472">Membrane</keyword>
<feature type="region of interest" description="Disordered" evidence="9">
    <location>
        <begin position="763"/>
        <end position="784"/>
    </location>
</feature>
<dbReference type="Proteomes" id="UP000239874">
    <property type="component" value="Unassembled WGS sequence"/>
</dbReference>
<feature type="region of interest" description="Disordered" evidence="9">
    <location>
        <begin position="896"/>
        <end position="973"/>
    </location>
</feature>
<dbReference type="GO" id="GO:0008658">
    <property type="term" value="F:penicillin binding"/>
    <property type="evidence" value="ECO:0007669"/>
    <property type="project" value="InterPro"/>
</dbReference>
<feature type="compositionally biased region" description="Gly residues" evidence="9">
    <location>
        <begin position="175"/>
        <end position="189"/>
    </location>
</feature>
<feature type="region of interest" description="Disordered" evidence="9">
    <location>
        <begin position="1"/>
        <end position="227"/>
    </location>
</feature>
<dbReference type="PANTHER" id="PTHR32282">
    <property type="entry name" value="BINDING PROTEIN TRANSPEPTIDASE, PUTATIVE-RELATED"/>
    <property type="match status" value="1"/>
</dbReference>
<feature type="compositionally biased region" description="Pro residues" evidence="9">
    <location>
        <begin position="41"/>
        <end position="57"/>
    </location>
</feature>
<dbReference type="Gene3D" id="1.10.3810.10">
    <property type="entry name" value="Biosynthetic peptidoglycan transglycosylase-like"/>
    <property type="match status" value="1"/>
</dbReference>
<keyword evidence="6" id="KW-0511">Multifunctional enzyme</keyword>
<feature type="transmembrane region" description="Helical" evidence="10">
    <location>
        <begin position="236"/>
        <end position="256"/>
    </location>
</feature>
<evidence type="ECO:0000256" key="3">
    <source>
        <dbReference type="ARBA" id="ARBA00022676"/>
    </source>
</evidence>
<evidence type="ECO:0000259" key="12">
    <source>
        <dbReference type="Pfam" id="PF00912"/>
    </source>
</evidence>
<dbReference type="InterPro" id="IPR050396">
    <property type="entry name" value="Glycosyltr_51/Transpeptidase"/>
</dbReference>
<dbReference type="GO" id="GO:0009002">
    <property type="term" value="F:serine-type D-Ala-D-Ala carboxypeptidase activity"/>
    <property type="evidence" value="ECO:0007669"/>
    <property type="project" value="UniProtKB-EC"/>
</dbReference>
<protein>
    <submittedName>
        <fullName evidence="13">Penicillin-binding protein</fullName>
    </submittedName>
</protein>
<evidence type="ECO:0000256" key="5">
    <source>
        <dbReference type="ARBA" id="ARBA00022801"/>
    </source>
</evidence>
<keyword evidence="4" id="KW-0808">Transferase</keyword>
<dbReference type="InterPro" id="IPR001264">
    <property type="entry name" value="Glyco_trans_51"/>
</dbReference>
<dbReference type="OrthoDB" id="9766909at2"/>
<reference evidence="13 14" key="1">
    <citation type="submission" date="2018-02" db="EMBL/GenBank/DDBJ databases">
        <title>8 Nocardia nova and 1 Nocardia cyriacigeorgica strain used for evolution to TMP-SMX.</title>
        <authorList>
            <person name="Mehta H."/>
            <person name="Weng J."/>
            <person name="Shamoo Y."/>
        </authorList>
    </citation>
    <scope>NUCLEOTIDE SEQUENCE [LARGE SCALE GENOMIC DNA]</scope>
    <source>
        <strain evidence="13 14">MDA3139</strain>
    </source>
</reference>
<dbReference type="Pfam" id="PF00912">
    <property type="entry name" value="Transgly"/>
    <property type="match status" value="1"/>
</dbReference>
<keyword evidence="10" id="KW-0812">Transmembrane</keyword>
<organism evidence="13 14">
    <name type="scientific">Nocardia nova</name>
    <dbReference type="NCBI Taxonomy" id="37330"/>
    <lineage>
        <taxon>Bacteria</taxon>
        <taxon>Bacillati</taxon>
        <taxon>Actinomycetota</taxon>
        <taxon>Actinomycetes</taxon>
        <taxon>Mycobacteriales</taxon>
        <taxon>Nocardiaceae</taxon>
        <taxon>Nocardia</taxon>
    </lineage>
</organism>
<evidence type="ECO:0000256" key="2">
    <source>
        <dbReference type="ARBA" id="ARBA00022670"/>
    </source>
</evidence>
<dbReference type="InterPro" id="IPR001460">
    <property type="entry name" value="PCN-bd_Tpept"/>
</dbReference>
<dbReference type="GO" id="GO:0030288">
    <property type="term" value="C:outer membrane-bounded periplasmic space"/>
    <property type="evidence" value="ECO:0007669"/>
    <property type="project" value="TreeGrafter"/>
</dbReference>
<keyword evidence="1" id="KW-0121">Carboxypeptidase</keyword>
<dbReference type="AlphaFoldDB" id="A0A2S6AUX8"/>
<dbReference type="GO" id="GO:0009252">
    <property type="term" value="P:peptidoglycan biosynthetic process"/>
    <property type="evidence" value="ECO:0007669"/>
    <property type="project" value="TreeGrafter"/>
</dbReference>
<comment type="catalytic activity">
    <reaction evidence="7">
        <text>Preferential cleavage: (Ac)2-L-Lys-D-Ala-|-D-Ala. Also transpeptidation of peptidyl-alanyl moieties that are N-acyl substituents of D-alanine.</text>
        <dbReference type="EC" id="3.4.16.4"/>
    </reaction>
</comment>
<evidence type="ECO:0000256" key="10">
    <source>
        <dbReference type="SAM" id="Phobius"/>
    </source>
</evidence>
<name>A0A2S6AUX8_9NOCA</name>
<keyword evidence="10" id="KW-1133">Transmembrane helix</keyword>
<dbReference type="InterPro" id="IPR023346">
    <property type="entry name" value="Lysozyme-like_dom_sf"/>
</dbReference>
<dbReference type="SUPFAM" id="SSF53955">
    <property type="entry name" value="Lysozyme-like"/>
    <property type="match status" value="1"/>
</dbReference>
<dbReference type="GO" id="GO:0006508">
    <property type="term" value="P:proteolysis"/>
    <property type="evidence" value="ECO:0007669"/>
    <property type="project" value="UniProtKB-KW"/>
</dbReference>
<gene>
    <name evidence="13" type="ORF">C5E45_05680</name>
</gene>
<evidence type="ECO:0000259" key="11">
    <source>
        <dbReference type="Pfam" id="PF00905"/>
    </source>
</evidence>
<feature type="compositionally biased region" description="Low complexity" evidence="9">
    <location>
        <begin position="932"/>
        <end position="950"/>
    </location>
</feature>
<dbReference type="GO" id="GO:0008955">
    <property type="term" value="F:peptidoglycan glycosyltransferase activity"/>
    <property type="evidence" value="ECO:0007669"/>
    <property type="project" value="UniProtKB-EC"/>
</dbReference>
<feature type="compositionally biased region" description="Polar residues" evidence="9">
    <location>
        <begin position="775"/>
        <end position="784"/>
    </location>
</feature>
<feature type="compositionally biased region" description="Low complexity" evidence="9">
    <location>
        <begin position="904"/>
        <end position="918"/>
    </location>
</feature>